<keyword evidence="5" id="KW-0819">tRNA processing</keyword>
<dbReference type="GO" id="GO:0046872">
    <property type="term" value="F:metal ion binding"/>
    <property type="evidence" value="ECO:0007669"/>
    <property type="project" value="UniProtKB-KW"/>
</dbReference>
<dbReference type="EMBL" id="VWRR01000004">
    <property type="protein sequence ID" value="KAF6004156.1"/>
    <property type="molecule type" value="Genomic_DNA"/>
</dbReference>
<reference evidence="13 14" key="1">
    <citation type="journal article" date="2020" name="J. Phycol.">
        <title>Comparative genome analysis reveals Cyanidiococcus gen. nov., a new extremophilic red algal genus sister to Cyanidioschyzon (Cyanidioschyzonaceae, Rhodophyta).</title>
        <authorList>
            <person name="Liu S.-L."/>
            <person name="Chiang Y.-R."/>
            <person name="Yoon H.S."/>
            <person name="Fu H.-Y."/>
        </authorList>
    </citation>
    <scope>NUCLEOTIDE SEQUENCE [LARGE SCALE GENOMIC DNA]</scope>
    <source>
        <strain evidence="13 14">THAL066</strain>
    </source>
</reference>
<feature type="domain" description="tRNase Z endonuclease" evidence="12">
    <location>
        <begin position="12"/>
        <end position="58"/>
    </location>
</feature>
<dbReference type="GO" id="GO:1990180">
    <property type="term" value="P:mitochondrial tRNA 3'-end processing"/>
    <property type="evidence" value="ECO:0007669"/>
    <property type="project" value="TreeGrafter"/>
</dbReference>
<evidence type="ECO:0000256" key="2">
    <source>
        <dbReference type="ARBA" id="ARBA00001947"/>
    </source>
</evidence>
<proteinExistence type="inferred from homology"/>
<evidence type="ECO:0000313" key="13">
    <source>
        <dbReference type="EMBL" id="KAF6004156.1"/>
    </source>
</evidence>
<dbReference type="EC" id="3.1.26.11" evidence="4"/>
<dbReference type="Pfam" id="PF13691">
    <property type="entry name" value="Lactamase_B_4"/>
    <property type="match status" value="1"/>
</dbReference>
<dbReference type="AlphaFoldDB" id="A0A7J7IM11"/>
<accession>A0A7J7IM11</accession>
<evidence type="ECO:0000256" key="1">
    <source>
        <dbReference type="ARBA" id="ARBA00000402"/>
    </source>
</evidence>
<evidence type="ECO:0000256" key="3">
    <source>
        <dbReference type="ARBA" id="ARBA00007823"/>
    </source>
</evidence>
<comment type="catalytic activity">
    <reaction evidence="1">
        <text>Endonucleolytic cleavage of RNA, removing extra 3' nucleotides from tRNA precursor, generating 3' termini of tRNAs. A 3'-hydroxy group is left at the tRNA terminus and a 5'-phosphoryl group is left at the trailer molecule.</text>
        <dbReference type="EC" id="3.1.26.11"/>
    </reaction>
</comment>
<protein>
    <recommendedName>
        <fullName evidence="4">ribonuclease Z</fullName>
        <ecNumber evidence="4">3.1.26.11</ecNumber>
    </recommendedName>
</protein>
<dbReference type="InterPro" id="IPR047151">
    <property type="entry name" value="RNZ2-like"/>
</dbReference>
<dbReference type="GO" id="GO:0005739">
    <property type="term" value="C:mitochondrion"/>
    <property type="evidence" value="ECO:0007669"/>
    <property type="project" value="TreeGrafter"/>
</dbReference>
<comment type="caution">
    <text evidence="13">The sequence shown here is derived from an EMBL/GenBank/DDBJ whole genome shotgun (WGS) entry which is preliminary data.</text>
</comment>
<evidence type="ECO:0000313" key="14">
    <source>
        <dbReference type="Proteomes" id="UP000530660"/>
    </source>
</evidence>
<keyword evidence="6" id="KW-0540">Nuclease</keyword>
<dbReference type="GO" id="GO:0042781">
    <property type="term" value="F:3'-tRNA processing endoribonuclease activity"/>
    <property type="evidence" value="ECO:0007669"/>
    <property type="project" value="UniProtKB-EC"/>
</dbReference>
<evidence type="ECO:0000256" key="9">
    <source>
        <dbReference type="ARBA" id="ARBA00022801"/>
    </source>
</evidence>
<evidence type="ECO:0000256" key="8">
    <source>
        <dbReference type="ARBA" id="ARBA00022759"/>
    </source>
</evidence>
<dbReference type="Proteomes" id="UP000530660">
    <property type="component" value="Unassembled WGS sequence"/>
</dbReference>
<dbReference type="SUPFAM" id="SSF56281">
    <property type="entry name" value="Metallo-hydrolase/oxidoreductase"/>
    <property type="match status" value="1"/>
</dbReference>
<evidence type="ECO:0000256" key="4">
    <source>
        <dbReference type="ARBA" id="ARBA00012477"/>
    </source>
</evidence>
<dbReference type="InterPro" id="IPR027794">
    <property type="entry name" value="tRNase_Z_dom"/>
</dbReference>
<keyword evidence="14" id="KW-1185">Reference proteome</keyword>
<dbReference type="InterPro" id="IPR036866">
    <property type="entry name" value="RibonucZ/Hydroxyglut_hydro"/>
</dbReference>
<keyword evidence="7" id="KW-0479">Metal-binding</keyword>
<evidence type="ECO:0000256" key="7">
    <source>
        <dbReference type="ARBA" id="ARBA00022723"/>
    </source>
</evidence>
<evidence type="ECO:0000256" key="11">
    <source>
        <dbReference type="SAM" id="MobiDB-lite"/>
    </source>
</evidence>
<keyword evidence="8" id="KW-0255">Endonuclease</keyword>
<feature type="compositionally biased region" description="Basic and acidic residues" evidence="11">
    <location>
        <begin position="151"/>
        <end position="162"/>
    </location>
</feature>
<dbReference type="PANTHER" id="PTHR12553">
    <property type="entry name" value="ZINC PHOSPHODIESTERASE ELAC PROTEIN 2"/>
    <property type="match status" value="1"/>
</dbReference>
<dbReference type="PANTHER" id="PTHR12553:SF49">
    <property type="entry name" value="ZINC PHOSPHODIESTERASE ELAC PROTEIN 2"/>
    <property type="match status" value="1"/>
</dbReference>
<name>A0A7J7IM11_9RHOD</name>
<keyword evidence="9" id="KW-0378">Hydrolase</keyword>
<evidence type="ECO:0000256" key="6">
    <source>
        <dbReference type="ARBA" id="ARBA00022722"/>
    </source>
</evidence>
<keyword evidence="10" id="KW-0862">Zinc</keyword>
<feature type="region of interest" description="Disordered" evidence="11">
    <location>
        <begin position="151"/>
        <end position="172"/>
    </location>
</feature>
<comment type="cofactor">
    <cofactor evidence="2">
        <name>Zn(2+)</name>
        <dbReference type="ChEBI" id="CHEBI:29105"/>
    </cofactor>
</comment>
<dbReference type="OrthoDB" id="527344at2759"/>
<evidence type="ECO:0000256" key="10">
    <source>
        <dbReference type="ARBA" id="ARBA00022833"/>
    </source>
</evidence>
<gene>
    <name evidence="13" type="primary">ELAC2_1</name>
    <name evidence="13" type="ORF">F1559_002816</name>
</gene>
<sequence length="172" mass="19362">MRAYAEWLGCGSSDASASVVFHFEERRLLFNCGEGTQRLCNEYKVRMGKLSHIFLSQIDAQTCAGFLGLMLSLADAGHPGLLLFAPKGIEKVLHVSKRFAGRPEYPLQVHEIEVQETLDMLYADAQLEVHALTWLLEERLPRSLITKLENPKRHCGAQREDETPQSLPRSSP</sequence>
<dbReference type="Gene3D" id="3.60.15.10">
    <property type="entry name" value="Ribonuclease Z/Hydroxyacylglutathione hydrolase-like"/>
    <property type="match status" value="1"/>
</dbReference>
<evidence type="ECO:0000259" key="12">
    <source>
        <dbReference type="Pfam" id="PF13691"/>
    </source>
</evidence>
<comment type="similarity">
    <text evidence="3">Belongs to the RNase Z family.</text>
</comment>
<evidence type="ECO:0000256" key="5">
    <source>
        <dbReference type="ARBA" id="ARBA00022694"/>
    </source>
</evidence>
<organism evidence="13 14">
    <name type="scientific">Cyanidiococcus yangmingshanensis</name>
    <dbReference type="NCBI Taxonomy" id="2690220"/>
    <lineage>
        <taxon>Eukaryota</taxon>
        <taxon>Rhodophyta</taxon>
        <taxon>Bangiophyceae</taxon>
        <taxon>Cyanidiales</taxon>
        <taxon>Cyanidiaceae</taxon>
        <taxon>Cyanidiococcus</taxon>
    </lineage>
</organism>